<sequence>MSKKSVNVEQFDQNYYFFCNRPETVVPDSYELFLFYDAYFFQNRLEACEIKWSKRMTSCAGTCKHSSYNSCTITLSESLLQYRNSNELKETLLHEMIHAFLFLTNPKACLTEGGHGEEFKSLMNFINSVTGLNITVYHSFIDEVESFRVHVWKCNGPCQNSPPYFGICKRQMNRPPQKSDFWFESHQKNCGGQFIKIDGPEFGDDGKPDPSKQAVKKTKKDKSEESNTKSVQNKRKQKKNEAKVDNLQSLISRYLISDTEKANEGSTNKEFTQKNSNLVEQYKKPQFQDSISGNYELGNNLPSSNQIIFNQNSQQQIKSNPQFKTIQKQNSSNDEFSLEQFAFHKKGRTQNSISNIYEFNSNNDNSKNNLLQNLTSLQQNNQKFQQQEENILQGQQNNPKQFQYKNYFVKQNEIQQKNNSQNIQIQKNQDSSDSSLESEESMGFLQQLINKQNSQQQISYKFNANNVQMKNDDLQQQQQSSQLCQNNSLEDSLEKQLSDQIIENDQFLSQVKIQVAFSRDKSFSKDIYFIYLINTSYFLIDISDLLQKIYNLDEKVYSLKNVIQEKDGQDFKIENYPNFQLNKFDENYQILFDYGNLKIYFKELKNINLKTQNPISKVFKDAIYKPQLQQQVNLQNK</sequence>
<evidence type="ECO:0000256" key="2">
    <source>
        <dbReference type="ARBA" id="ARBA00023242"/>
    </source>
</evidence>
<dbReference type="Proteomes" id="UP000009168">
    <property type="component" value="Unassembled WGS sequence"/>
</dbReference>
<dbReference type="GeneID" id="7831295"/>
<dbReference type="GO" id="GO:0004222">
    <property type="term" value="F:metalloendopeptidase activity"/>
    <property type="evidence" value="ECO:0007669"/>
    <property type="project" value="InterPro"/>
</dbReference>
<feature type="region of interest" description="Disordered" evidence="3">
    <location>
        <begin position="418"/>
        <end position="437"/>
    </location>
</feature>
<proteinExistence type="predicted"/>
<evidence type="ECO:0000259" key="4">
    <source>
        <dbReference type="SMART" id="SM00731"/>
    </source>
</evidence>
<feature type="region of interest" description="Disordered" evidence="3">
    <location>
        <begin position="197"/>
        <end position="242"/>
    </location>
</feature>
<dbReference type="InterPro" id="IPR044245">
    <property type="entry name" value="Spartan"/>
</dbReference>
<feature type="compositionally biased region" description="Low complexity" evidence="3">
    <location>
        <begin position="418"/>
        <end position="435"/>
    </location>
</feature>
<dbReference type="GO" id="GO:0003697">
    <property type="term" value="F:single-stranded DNA binding"/>
    <property type="evidence" value="ECO:0007669"/>
    <property type="project" value="InterPro"/>
</dbReference>
<evidence type="ECO:0000256" key="1">
    <source>
        <dbReference type="ARBA" id="ARBA00004123"/>
    </source>
</evidence>
<organism evidence="5 6">
    <name type="scientific">Tetrahymena thermophila (strain SB210)</name>
    <dbReference type="NCBI Taxonomy" id="312017"/>
    <lineage>
        <taxon>Eukaryota</taxon>
        <taxon>Sar</taxon>
        <taxon>Alveolata</taxon>
        <taxon>Ciliophora</taxon>
        <taxon>Intramacronucleata</taxon>
        <taxon>Oligohymenophorea</taxon>
        <taxon>Hymenostomatida</taxon>
        <taxon>Tetrahymenina</taxon>
        <taxon>Tetrahymenidae</taxon>
        <taxon>Tetrahymena</taxon>
    </lineage>
</organism>
<evidence type="ECO:0000313" key="5">
    <source>
        <dbReference type="EMBL" id="EAS05033.1"/>
    </source>
</evidence>
<keyword evidence="2" id="KW-0539">Nucleus</keyword>
<keyword evidence="6" id="KW-1185">Reference proteome</keyword>
<dbReference type="EMBL" id="GG662429">
    <property type="protein sequence ID" value="EAS05033.1"/>
    <property type="molecule type" value="Genomic_DNA"/>
</dbReference>
<dbReference type="Pfam" id="PF22934">
    <property type="entry name" value="SPRTN_ZBD"/>
    <property type="match status" value="1"/>
</dbReference>
<name>I7MMK4_TETTS</name>
<accession>I7MMK4</accession>
<dbReference type="STRING" id="312017.I7MMK4"/>
<dbReference type="InterPro" id="IPR006640">
    <property type="entry name" value="SprT-like_domain"/>
</dbReference>
<gene>
    <name evidence="5" type="ORF">TTHERM_00840020</name>
</gene>
<feature type="domain" description="SprT-like" evidence="4">
    <location>
        <begin position="34"/>
        <end position="197"/>
    </location>
</feature>
<dbReference type="Pfam" id="PF10263">
    <property type="entry name" value="SprT-like"/>
    <property type="match status" value="1"/>
</dbReference>
<comment type="subcellular location">
    <subcellularLocation>
        <location evidence="1">Nucleus</location>
    </subcellularLocation>
</comment>
<dbReference type="InParanoid" id="I7MMK4"/>
<protein>
    <submittedName>
        <fullName evidence="5">SprT family protein</fullName>
    </submittedName>
</protein>
<dbReference type="HOGENOM" id="CLU_429925_0_0_1"/>
<dbReference type="GO" id="GO:0005634">
    <property type="term" value="C:nucleus"/>
    <property type="evidence" value="ECO:0007669"/>
    <property type="project" value="UniProtKB-SubCell"/>
</dbReference>
<dbReference type="AlphaFoldDB" id="I7MMK4"/>
<dbReference type="InterPro" id="IPR055220">
    <property type="entry name" value="SPRTN_ZBD"/>
</dbReference>
<dbReference type="GO" id="GO:0006974">
    <property type="term" value="P:DNA damage response"/>
    <property type="evidence" value="ECO:0007669"/>
    <property type="project" value="InterPro"/>
</dbReference>
<evidence type="ECO:0000313" key="6">
    <source>
        <dbReference type="Proteomes" id="UP000009168"/>
    </source>
</evidence>
<dbReference type="PANTHER" id="PTHR21220:SF0">
    <property type="entry name" value="DNA-DEPENDENT METALLOPROTEASE SPRTN"/>
    <property type="match status" value="1"/>
</dbReference>
<dbReference type="SMART" id="SM00731">
    <property type="entry name" value="SprT"/>
    <property type="match status" value="1"/>
</dbReference>
<dbReference type="eggNOG" id="KOG3931">
    <property type="taxonomic scope" value="Eukaryota"/>
</dbReference>
<dbReference type="RefSeq" id="XP_001025278.1">
    <property type="nucleotide sequence ID" value="XM_001025278.2"/>
</dbReference>
<evidence type="ECO:0000256" key="3">
    <source>
        <dbReference type="SAM" id="MobiDB-lite"/>
    </source>
</evidence>
<dbReference type="GO" id="GO:0031593">
    <property type="term" value="F:polyubiquitin modification-dependent protein binding"/>
    <property type="evidence" value="ECO:0007669"/>
    <property type="project" value="TreeGrafter"/>
</dbReference>
<dbReference type="KEGG" id="tet:TTHERM_00840020"/>
<dbReference type="PANTHER" id="PTHR21220">
    <property type="entry name" value="DNA-DEPENDENT METALLOPROTEASE SPRTN"/>
    <property type="match status" value="1"/>
</dbReference>
<reference evidence="6" key="1">
    <citation type="journal article" date="2006" name="PLoS Biol.">
        <title>Macronuclear genome sequence of the ciliate Tetrahymena thermophila, a model eukaryote.</title>
        <authorList>
            <person name="Eisen J.A."/>
            <person name="Coyne R.S."/>
            <person name="Wu M."/>
            <person name="Wu D."/>
            <person name="Thiagarajan M."/>
            <person name="Wortman J.R."/>
            <person name="Badger J.H."/>
            <person name="Ren Q."/>
            <person name="Amedeo P."/>
            <person name="Jones K.M."/>
            <person name="Tallon L.J."/>
            <person name="Delcher A.L."/>
            <person name="Salzberg S.L."/>
            <person name="Silva J.C."/>
            <person name="Haas B.J."/>
            <person name="Majoros W.H."/>
            <person name="Farzad M."/>
            <person name="Carlton J.M."/>
            <person name="Smith R.K. Jr."/>
            <person name="Garg J."/>
            <person name="Pearlman R.E."/>
            <person name="Karrer K.M."/>
            <person name="Sun L."/>
            <person name="Manning G."/>
            <person name="Elde N.C."/>
            <person name="Turkewitz A.P."/>
            <person name="Asai D.J."/>
            <person name="Wilkes D.E."/>
            <person name="Wang Y."/>
            <person name="Cai H."/>
            <person name="Collins K."/>
            <person name="Stewart B.A."/>
            <person name="Lee S.R."/>
            <person name="Wilamowska K."/>
            <person name="Weinberg Z."/>
            <person name="Ruzzo W.L."/>
            <person name="Wloga D."/>
            <person name="Gaertig J."/>
            <person name="Frankel J."/>
            <person name="Tsao C.-C."/>
            <person name="Gorovsky M.A."/>
            <person name="Keeling P.J."/>
            <person name="Waller R.F."/>
            <person name="Patron N.J."/>
            <person name="Cherry J.M."/>
            <person name="Stover N.A."/>
            <person name="Krieger C.J."/>
            <person name="del Toro C."/>
            <person name="Ryder H.F."/>
            <person name="Williamson S.C."/>
            <person name="Barbeau R.A."/>
            <person name="Hamilton E.P."/>
            <person name="Orias E."/>
        </authorList>
    </citation>
    <scope>NUCLEOTIDE SEQUENCE [LARGE SCALE GENOMIC DNA]</scope>
    <source>
        <strain evidence="6">SB210</strain>
    </source>
</reference>
<dbReference type="OrthoDB" id="5236983at2759"/>